<comment type="subcellular location">
    <subcellularLocation>
        <location evidence="1">Membrane</location>
        <topology evidence="1">Multi-pass membrane protein</topology>
    </subcellularLocation>
</comment>
<reference evidence="5 6" key="1">
    <citation type="journal article" date="2018" name="Mol. Plant">
        <title>The genome of Artemisia annua provides insight into the evolution of Asteraceae family and artemisinin biosynthesis.</title>
        <authorList>
            <person name="Shen Q."/>
            <person name="Zhang L."/>
            <person name="Liao Z."/>
            <person name="Wang S."/>
            <person name="Yan T."/>
            <person name="Shi P."/>
            <person name="Liu M."/>
            <person name="Fu X."/>
            <person name="Pan Q."/>
            <person name="Wang Y."/>
            <person name="Lv Z."/>
            <person name="Lu X."/>
            <person name="Zhang F."/>
            <person name="Jiang W."/>
            <person name="Ma Y."/>
            <person name="Chen M."/>
            <person name="Hao X."/>
            <person name="Li L."/>
            <person name="Tang Y."/>
            <person name="Lv G."/>
            <person name="Zhou Y."/>
            <person name="Sun X."/>
            <person name="Brodelius P.E."/>
            <person name="Rose J.K.C."/>
            <person name="Tang K."/>
        </authorList>
    </citation>
    <scope>NUCLEOTIDE SEQUENCE [LARGE SCALE GENOMIC DNA]</scope>
    <source>
        <strain evidence="6">cv. Huhao1</strain>
        <tissue evidence="5">Leaf</tissue>
    </source>
</reference>
<dbReference type="OrthoDB" id="3222at2759"/>
<sequence length="131" mass="14075">MAADEATDILGIRYASPNTTLPEPWKETLTDGIAATPAGLISALIAHAFALSVEVSVGANVSGGRVKPAISISYYGLREVSHEHAKALSWFSKAVEKGEPMSLSYLERFMQTTQSHFNGSPQASNNFLQLH</sequence>
<keyword evidence="3" id="KW-1133">Transmembrane helix</keyword>
<evidence type="ECO:0000256" key="2">
    <source>
        <dbReference type="ARBA" id="ARBA00022692"/>
    </source>
</evidence>
<dbReference type="EMBL" id="PKPP01010909">
    <property type="protein sequence ID" value="PWA45161.1"/>
    <property type="molecule type" value="Genomic_DNA"/>
</dbReference>
<dbReference type="InterPro" id="IPR023271">
    <property type="entry name" value="Aquaporin-like"/>
</dbReference>
<keyword evidence="6" id="KW-1185">Reference proteome</keyword>
<protein>
    <submittedName>
        <fullName evidence="5">Major intrinsic protein, Aquaporin-like protein</fullName>
    </submittedName>
</protein>
<dbReference type="STRING" id="35608.A0A2U1L883"/>
<proteinExistence type="predicted"/>
<evidence type="ECO:0000256" key="3">
    <source>
        <dbReference type="ARBA" id="ARBA00022989"/>
    </source>
</evidence>
<keyword evidence="4" id="KW-0472">Membrane</keyword>
<dbReference type="GO" id="GO:0016020">
    <property type="term" value="C:membrane"/>
    <property type="evidence" value="ECO:0007669"/>
    <property type="project" value="UniProtKB-SubCell"/>
</dbReference>
<dbReference type="AlphaFoldDB" id="A0A2U1L883"/>
<comment type="caution">
    <text evidence="5">The sequence shown here is derived from an EMBL/GenBank/DDBJ whole genome shotgun (WGS) entry which is preliminary data.</text>
</comment>
<gene>
    <name evidence="5" type="ORF">CTI12_AA519950</name>
</gene>
<keyword evidence="2" id="KW-0812">Transmembrane</keyword>
<accession>A0A2U1L883</accession>
<evidence type="ECO:0000256" key="1">
    <source>
        <dbReference type="ARBA" id="ARBA00004141"/>
    </source>
</evidence>
<name>A0A2U1L883_ARTAN</name>
<dbReference type="Proteomes" id="UP000245207">
    <property type="component" value="Unassembled WGS sequence"/>
</dbReference>
<evidence type="ECO:0000313" key="5">
    <source>
        <dbReference type="EMBL" id="PWA45161.1"/>
    </source>
</evidence>
<evidence type="ECO:0000256" key="4">
    <source>
        <dbReference type="ARBA" id="ARBA00023136"/>
    </source>
</evidence>
<evidence type="ECO:0000313" key="6">
    <source>
        <dbReference type="Proteomes" id="UP000245207"/>
    </source>
</evidence>
<organism evidence="5 6">
    <name type="scientific">Artemisia annua</name>
    <name type="common">Sweet wormwood</name>
    <dbReference type="NCBI Taxonomy" id="35608"/>
    <lineage>
        <taxon>Eukaryota</taxon>
        <taxon>Viridiplantae</taxon>
        <taxon>Streptophyta</taxon>
        <taxon>Embryophyta</taxon>
        <taxon>Tracheophyta</taxon>
        <taxon>Spermatophyta</taxon>
        <taxon>Magnoliopsida</taxon>
        <taxon>eudicotyledons</taxon>
        <taxon>Gunneridae</taxon>
        <taxon>Pentapetalae</taxon>
        <taxon>asterids</taxon>
        <taxon>campanulids</taxon>
        <taxon>Asterales</taxon>
        <taxon>Asteraceae</taxon>
        <taxon>Asteroideae</taxon>
        <taxon>Anthemideae</taxon>
        <taxon>Artemisiinae</taxon>
        <taxon>Artemisia</taxon>
    </lineage>
</organism>
<dbReference type="SUPFAM" id="SSF81338">
    <property type="entry name" value="Aquaporin-like"/>
    <property type="match status" value="1"/>
</dbReference>